<reference evidence="1 2" key="1">
    <citation type="journal article" date="2011" name="J. Bacteriol.">
        <title>Complete genome sequence of Acidaminococcus intestini RYC-MR95, a Gram-negative bacterium from the phylum Firmicutes.</title>
        <authorList>
            <person name="D'Auria G."/>
            <person name="Galan J.C."/>
            <person name="Rodriguez-Alcayna M."/>
            <person name="Moya A."/>
            <person name="Baquero F."/>
            <person name="Latorre A."/>
        </authorList>
    </citation>
    <scope>NUCLEOTIDE SEQUENCE [LARGE SCALE GENOMIC DNA]</scope>
    <source>
        <strain evidence="1 2">RyC-MR95</strain>
    </source>
</reference>
<dbReference type="EMBL" id="CP003058">
    <property type="protein sequence ID" value="AEQ22951.1"/>
    <property type="molecule type" value="Genomic_DNA"/>
</dbReference>
<gene>
    <name evidence="1" type="ordered locus">Acin_1739</name>
</gene>
<dbReference type="eggNOG" id="COG4954">
    <property type="taxonomic scope" value="Bacteria"/>
</dbReference>
<proteinExistence type="predicted"/>
<dbReference type="InterPro" id="IPR023476">
    <property type="entry name" value="Pep_tRNA_hydro_II_dom_sf"/>
</dbReference>
<evidence type="ECO:0008006" key="3">
    <source>
        <dbReference type="Google" id="ProtNLM"/>
    </source>
</evidence>
<dbReference type="RefSeq" id="WP_014128795.1">
    <property type="nucleotide sequence ID" value="NC_016077.1"/>
</dbReference>
<dbReference type="AlphaFoldDB" id="G4Q3F5"/>
<sequence>MKFDTKIKIVLWEGLKPWQALNVTAFLMSGIAGTQEIIGKPYVDAEGHQYLPMSQQPIMIHGASKEQLQELLQKGLFSEGLAVSIYTEELFETFDDEANRASVAGYQAQELNLVGIGLRGKKNKVNRLTKGLPLHE</sequence>
<dbReference type="PATRIC" id="fig|568816.4.peg.1687"/>
<dbReference type="Pfam" id="PF09391">
    <property type="entry name" value="DUF2000"/>
    <property type="match status" value="1"/>
</dbReference>
<dbReference type="Gene3D" id="3.40.1490.10">
    <property type="entry name" value="Bit1"/>
    <property type="match status" value="1"/>
</dbReference>
<dbReference type="InterPro" id="IPR018988">
    <property type="entry name" value="DUF2000"/>
</dbReference>
<protein>
    <recommendedName>
        <fullName evidence="3">DUF2000 domain-containing protein</fullName>
    </recommendedName>
</protein>
<dbReference type="STRING" id="568816.Acin_1739"/>
<dbReference type="Proteomes" id="UP000007093">
    <property type="component" value="Chromosome"/>
</dbReference>
<accession>G4Q3F5</accession>
<dbReference type="SUPFAM" id="SSF102462">
    <property type="entry name" value="Peptidyl-tRNA hydrolase II"/>
    <property type="match status" value="1"/>
</dbReference>
<name>G4Q3F5_ACIIR</name>
<evidence type="ECO:0000313" key="2">
    <source>
        <dbReference type="Proteomes" id="UP000007093"/>
    </source>
</evidence>
<dbReference type="KEGG" id="ain:Acin_1739"/>
<keyword evidence="2" id="KW-1185">Reference proteome</keyword>
<evidence type="ECO:0000313" key="1">
    <source>
        <dbReference type="EMBL" id="AEQ22951.1"/>
    </source>
</evidence>
<dbReference type="HOGENOM" id="CLU_1843035_0_0_9"/>
<dbReference type="InParanoid" id="G4Q3F5"/>
<organism evidence="1 2">
    <name type="scientific">Acidaminococcus intestini (strain RyC-MR95)</name>
    <dbReference type="NCBI Taxonomy" id="568816"/>
    <lineage>
        <taxon>Bacteria</taxon>
        <taxon>Bacillati</taxon>
        <taxon>Bacillota</taxon>
        <taxon>Negativicutes</taxon>
        <taxon>Acidaminococcales</taxon>
        <taxon>Acidaminococcaceae</taxon>
        <taxon>Acidaminococcus</taxon>
    </lineage>
</organism>